<evidence type="ECO:0000313" key="3">
    <source>
        <dbReference type="EMBL" id="SDI79470.1"/>
    </source>
</evidence>
<dbReference type="AlphaFoldDB" id="A0A1G8NIY7"/>
<evidence type="ECO:0000256" key="1">
    <source>
        <dbReference type="ARBA" id="ARBA00008710"/>
    </source>
</evidence>
<organism evidence="3 4">
    <name type="scientific">Rhodococcus triatomae</name>
    <dbReference type="NCBI Taxonomy" id="300028"/>
    <lineage>
        <taxon>Bacteria</taxon>
        <taxon>Bacillati</taxon>
        <taxon>Actinomycetota</taxon>
        <taxon>Actinomycetes</taxon>
        <taxon>Mycobacteriales</taxon>
        <taxon>Nocardiaceae</taxon>
        <taxon>Rhodococcus</taxon>
    </lineage>
</organism>
<accession>A0A1G8NIY7</accession>
<dbReference type="GO" id="GO:0016491">
    <property type="term" value="F:oxidoreductase activity"/>
    <property type="evidence" value="ECO:0007669"/>
    <property type="project" value="InterPro"/>
</dbReference>
<dbReference type="Proteomes" id="UP000183263">
    <property type="component" value="Unassembled WGS sequence"/>
</dbReference>
<comment type="similarity">
    <text evidence="1">Belongs to the F420H(2)-dependent quinone reductase family.</text>
</comment>
<dbReference type="RefSeq" id="WP_072738964.1">
    <property type="nucleotide sequence ID" value="NZ_CP048813.1"/>
</dbReference>
<dbReference type="InterPro" id="IPR012349">
    <property type="entry name" value="Split_barrel_FMN-bd"/>
</dbReference>
<protein>
    <submittedName>
        <fullName evidence="3">Deazaflavin-dependent oxidoreductase, nitroreductase family</fullName>
    </submittedName>
</protein>
<keyword evidence="4" id="KW-1185">Reference proteome</keyword>
<dbReference type="EMBL" id="FNDN01000011">
    <property type="protein sequence ID" value="SDI79470.1"/>
    <property type="molecule type" value="Genomic_DNA"/>
</dbReference>
<sequence length="170" mass="18796">MADSPFPDVRWGSETTVLRRPAEAFASTKAGSWLIREAAGLDRRVLERTGGRFTLLGPIGAPVVLLRTTGRKSGLIRTSPLLYYREDPRIYVVGSNFGQDKHPAWSGNLLAEPQASVLMGGREIPVTATLLDEPERSRIFRAFEEMVSVYGVYGNRTDRAIRVFALSAET</sequence>
<dbReference type="PANTHER" id="PTHR39428:SF3">
    <property type="entry name" value="DEAZAFLAVIN-DEPENDENT NITROREDUCTASE"/>
    <property type="match status" value="1"/>
</dbReference>
<proteinExistence type="inferred from homology"/>
<gene>
    <name evidence="3" type="ORF">SAMN05444695_11167</name>
</gene>
<evidence type="ECO:0000256" key="2">
    <source>
        <dbReference type="ARBA" id="ARBA00049106"/>
    </source>
</evidence>
<dbReference type="OrthoDB" id="8225825at2"/>
<dbReference type="GO" id="GO:0070967">
    <property type="term" value="F:coenzyme F420 binding"/>
    <property type="evidence" value="ECO:0007669"/>
    <property type="project" value="TreeGrafter"/>
</dbReference>
<dbReference type="Pfam" id="PF04075">
    <property type="entry name" value="F420H2_quin_red"/>
    <property type="match status" value="1"/>
</dbReference>
<name>A0A1G8NIY7_9NOCA</name>
<dbReference type="GO" id="GO:0005886">
    <property type="term" value="C:plasma membrane"/>
    <property type="evidence" value="ECO:0007669"/>
    <property type="project" value="TreeGrafter"/>
</dbReference>
<dbReference type="InterPro" id="IPR004378">
    <property type="entry name" value="F420H2_quin_Rdtase"/>
</dbReference>
<evidence type="ECO:0000313" key="4">
    <source>
        <dbReference type="Proteomes" id="UP000183263"/>
    </source>
</evidence>
<dbReference type="NCBIfam" id="TIGR00026">
    <property type="entry name" value="hi_GC_TIGR00026"/>
    <property type="match status" value="1"/>
</dbReference>
<dbReference type="PANTHER" id="PTHR39428">
    <property type="entry name" value="F420H(2)-DEPENDENT QUINONE REDUCTASE RV1261C"/>
    <property type="match status" value="1"/>
</dbReference>
<reference evidence="3 4" key="1">
    <citation type="submission" date="2016-10" db="EMBL/GenBank/DDBJ databases">
        <authorList>
            <person name="de Groot N.N."/>
        </authorList>
    </citation>
    <scope>NUCLEOTIDE SEQUENCE [LARGE SCALE GENOMIC DNA]</scope>
    <source>
        <strain evidence="3 4">DSM 44892</strain>
    </source>
</reference>
<comment type="catalytic activity">
    <reaction evidence="2">
        <text>oxidized coenzyme F420-(gamma-L-Glu)(n) + a quinol + H(+) = reduced coenzyme F420-(gamma-L-Glu)(n) + a quinone</text>
        <dbReference type="Rhea" id="RHEA:39663"/>
        <dbReference type="Rhea" id="RHEA-COMP:12939"/>
        <dbReference type="Rhea" id="RHEA-COMP:14378"/>
        <dbReference type="ChEBI" id="CHEBI:15378"/>
        <dbReference type="ChEBI" id="CHEBI:24646"/>
        <dbReference type="ChEBI" id="CHEBI:132124"/>
        <dbReference type="ChEBI" id="CHEBI:133980"/>
        <dbReference type="ChEBI" id="CHEBI:139511"/>
    </reaction>
</comment>
<dbReference type="Gene3D" id="2.30.110.10">
    <property type="entry name" value="Electron Transport, Fmn-binding Protein, Chain A"/>
    <property type="match status" value="1"/>
</dbReference>